<evidence type="ECO:0000256" key="4">
    <source>
        <dbReference type="ARBA" id="ARBA00022559"/>
    </source>
</evidence>
<evidence type="ECO:0000256" key="11">
    <source>
        <dbReference type="PIRSR" id="PIRSR600823-3"/>
    </source>
</evidence>
<evidence type="ECO:0000256" key="10">
    <source>
        <dbReference type="ARBA" id="ARBA00023324"/>
    </source>
</evidence>
<dbReference type="SUPFAM" id="SSF48113">
    <property type="entry name" value="Heme-dependent peroxidases"/>
    <property type="match status" value="1"/>
</dbReference>
<dbReference type="Gene3D" id="1.10.420.10">
    <property type="entry name" value="Peroxidase, domain 2"/>
    <property type="match status" value="1"/>
</dbReference>
<reference evidence="13 14" key="1">
    <citation type="submission" date="2024-02" db="EMBL/GenBank/DDBJ databases">
        <title>High-quality chromosome-scale genome assembly of Pensacola bahiagrass (Paspalum notatum Flugge var. saurae).</title>
        <authorList>
            <person name="Vega J.M."/>
            <person name="Podio M."/>
            <person name="Orjuela J."/>
            <person name="Siena L.A."/>
            <person name="Pessino S.C."/>
            <person name="Combes M.C."/>
            <person name="Mariac C."/>
            <person name="Albertini E."/>
            <person name="Pupilli F."/>
            <person name="Ortiz J.P.A."/>
            <person name="Leblanc O."/>
        </authorList>
    </citation>
    <scope>NUCLEOTIDE SEQUENCE [LARGE SCALE GENOMIC DNA]</scope>
    <source>
        <strain evidence="13">R1</strain>
        <tissue evidence="13">Leaf</tissue>
    </source>
</reference>
<keyword evidence="9" id="KW-0408">Iron</keyword>
<keyword evidence="6 11" id="KW-0479">Metal-binding</keyword>
<evidence type="ECO:0000256" key="2">
    <source>
        <dbReference type="ARBA" id="ARBA00001970"/>
    </source>
</evidence>
<feature type="binding site" evidence="11">
    <location>
        <position position="2"/>
    </location>
    <ligand>
        <name>Ca(2+)</name>
        <dbReference type="ChEBI" id="CHEBI:29108"/>
        <label>2</label>
    </ligand>
</feature>
<evidence type="ECO:0000259" key="12">
    <source>
        <dbReference type="PROSITE" id="PS50873"/>
    </source>
</evidence>
<feature type="binding site" evidence="11">
    <location>
        <position position="10"/>
    </location>
    <ligand>
        <name>Ca(2+)</name>
        <dbReference type="ChEBI" id="CHEBI:29108"/>
        <label>2</label>
    </ligand>
</feature>
<sequence>MDPGSHLTFDLGYYRAVLKHRALFRPDAALLADAAARADVKGVVGGPEEVFARSMARLSTVEVKTGAQGEIRRNCAVVK</sequence>
<evidence type="ECO:0000256" key="6">
    <source>
        <dbReference type="ARBA" id="ARBA00022723"/>
    </source>
</evidence>
<keyword evidence="10" id="KW-0376">Hydrogen peroxide</keyword>
<dbReference type="Gene3D" id="1.10.520.10">
    <property type="match status" value="1"/>
</dbReference>
<evidence type="ECO:0000313" key="13">
    <source>
        <dbReference type="EMBL" id="WVZ77802.1"/>
    </source>
</evidence>
<dbReference type="GO" id="GO:0005576">
    <property type="term" value="C:extracellular region"/>
    <property type="evidence" value="ECO:0007669"/>
    <property type="project" value="UniProtKB-SubCell"/>
</dbReference>
<dbReference type="GO" id="GO:0042744">
    <property type="term" value="P:hydrogen peroxide catabolic process"/>
    <property type="evidence" value="ECO:0007669"/>
    <property type="project" value="UniProtKB-KW"/>
</dbReference>
<dbReference type="PANTHER" id="PTHR31517">
    <property type="match status" value="1"/>
</dbReference>
<evidence type="ECO:0000256" key="7">
    <source>
        <dbReference type="ARBA" id="ARBA00022837"/>
    </source>
</evidence>
<dbReference type="InterPro" id="IPR002016">
    <property type="entry name" value="Haem_peroxidase"/>
</dbReference>
<evidence type="ECO:0000256" key="1">
    <source>
        <dbReference type="ARBA" id="ARBA00000189"/>
    </source>
</evidence>
<dbReference type="InterPro" id="IPR010255">
    <property type="entry name" value="Haem_peroxidase_sf"/>
</dbReference>
<dbReference type="GO" id="GO:0006979">
    <property type="term" value="P:response to oxidative stress"/>
    <property type="evidence" value="ECO:0007669"/>
    <property type="project" value="InterPro"/>
</dbReference>
<protein>
    <recommendedName>
        <fullName evidence="12">Plant heme peroxidase family profile domain-containing protein</fullName>
    </recommendedName>
</protein>
<feature type="domain" description="Plant heme peroxidase family profile" evidence="12">
    <location>
        <begin position="1"/>
        <end position="79"/>
    </location>
</feature>
<keyword evidence="4" id="KW-0575">Peroxidase</keyword>
<evidence type="ECO:0000256" key="5">
    <source>
        <dbReference type="ARBA" id="ARBA00022617"/>
    </source>
</evidence>
<proteinExistence type="predicted"/>
<dbReference type="EMBL" id="CP144749">
    <property type="protein sequence ID" value="WVZ77802.1"/>
    <property type="molecule type" value="Genomic_DNA"/>
</dbReference>
<dbReference type="GO" id="GO:0140825">
    <property type="term" value="F:lactoperoxidase activity"/>
    <property type="evidence" value="ECO:0007669"/>
    <property type="project" value="UniProtKB-EC"/>
</dbReference>
<evidence type="ECO:0000256" key="9">
    <source>
        <dbReference type="ARBA" id="ARBA00023004"/>
    </source>
</evidence>
<accession>A0AAQ3WXA4</accession>
<dbReference type="Proteomes" id="UP001341281">
    <property type="component" value="Chromosome 05"/>
</dbReference>
<keyword evidence="8" id="KW-0560">Oxidoreductase</keyword>
<evidence type="ECO:0000313" key="14">
    <source>
        <dbReference type="Proteomes" id="UP001341281"/>
    </source>
</evidence>
<dbReference type="AlphaFoldDB" id="A0AAQ3WXA4"/>
<comment type="cofactor">
    <cofactor evidence="2">
        <name>heme b</name>
        <dbReference type="ChEBI" id="CHEBI:60344"/>
    </cofactor>
</comment>
<evidence type="ECO:0000256" key="8">
    <source>
        <dbReference type="ARBA" id="ARBA00023002"/>
    </source>
</evidence>
<dbReference type="PROSITE" id="PS50873">
    <property type="entry name" value="PEROXIDASE_4"/>
    <property type="match status" value="1"/>
</dbReference>
<comment type="subcellular location">
    <subcellularLocation>
        <location evidence="3">Secreted</location>
    </subcellularLocation>
</comment>
<evidence type="ECO:0000256" key="3">
    <source>
        <dbReference type="ARBA" id="ARBA00004613"/>
    </source>
</evidence>
<keyword evidence="7 11" id="KW-0106">Calcium</keyword>
<dbReference type="GO" id="GO:0046872">
    <property type="term" value="F:metal ion binding"/>
    <property type="evidence" value="ECO:0007669"/>
    <property type="project" value="UniProtKB-KW"/>
</dbReference>
<dbReference type="GO" id="GO:0020037">
    <property type="term" value="F:heme binding"/>
    <property type="evidence" value="ECO:0007669"/>
    <property type="project" value="InterPro"/>
</dbReference>
<keyword evidence="5" id="KW-0349">Heme</keyword>
<name>A0AAQ3WXA4_PASNO</name>
<organism evidence="13 14">
    <name type="scientific">Paspalum notatum var. saurae</name>
    <dbReference type="NCBI Taxonomy" id="547442"/>
    <lineage>
        <taxon>Eukaryota</taxon>
        <taxon>Viridiplantae</taxon>
        <taxon>Streptophyta</taxon>
        <taxon>Embryophyta</taxon>
        <taxon>Tracheophyta</taxon>
        <taxon>Spermatophyta</taxon>
        <taxon>Magnoliopsida</taxon>
        <taxon>Liliopsida</taxon>
        <taxon>Poales</taxon>
        <taxon>Poaceae</taxon>
        <taxon>PACMAD clade</taxon>
        <taxon>Panicoideae</taxon>
        <taxon>Andropogonodae</taxon>
        <taxon>Paspaleae</taxon>
        <taxon>Paspalinae</taxon>
        <taxon>Paspalum</taxon>
    </lineage>
</organism>
<keyword evidence="14" id="KW-1185">Reference proteome</keyword>
<comment type="catalytic activity">
    <reaction evidence="1">
        <text>2 a phenolic donor + H2O2 = 2 a phenolic radical donor + 2 H2O</text>
        <dbReference type="Rhea" id="RHEA:56136"/>
        <dbReference type="ChEBI" id="CHEBI:15377"/>
        <dbReference type="ChEBI" id="CHEBI:16240"/>
        <dbReference type="ChEBI" id="CHEBI:139520"/>
        <dbReference type="ChEBI" id="CHEBI:139521"/>
        <dbReference type="EC" id="1.11.1.7"/>
    </reaction>
</comment>
<dbReference type="PANTHER" id="PTHR31517:SF84">
    <property type="entry name" value="PEROXIDASE"/>
    <property type="match status" value="1"/>
</dbReference>
<gene>
    <name evidence="13" type="ORF">U9M48_025624</name>
</gene>
<comment type="cofactor">
    <cofactor evidence="11">
        <name>Ca(2+)</name>
        <dbReference type="ChEBI" id="CHEBI:29108"/>
    </cofactor>
    <text evidence="11">Binds 2 calcium ions per subunit.</text>
</comment>
<dbReference type="InterPro" id="IPR000823">
    <property type="entry name" value="Peroxidase_pln"/>
</dbReference>